<proteinExistence type="predicted"/>
<dbReference type="InterPro" id="IPR012902">
    <property type="entry name" value="N_methyl_site"/>
</dbReference>
<sequence length="200" mass="21896">MITHIQAGRRRLGKSSAGFTLVELMISMAVMVLLAGALFSVNFRLSSTWMLERRRQGVQQNFRFAADTMTGQIRAAMGVLQPADNTMTDVLEFDMAPSASSRVRIKFERYPVSASGPHWIVRTETPLAPDAGGNWVPSGPSSVPVPVTEELTTLTAVHFIRHGSRLIVVLVGEYEPSNSTRTVTYTTQTTVRVSVNLTGT</sequence>
<evidence type="ECO:0000313" key="2">
    <source>
        <dbReference type="EMBL" id="RIE16229.1"/>
    </source>
</evidence>
<comment type="caution">
    <text evidence="2">The sequence shown here is derived from an EMBL/GenBank/DDBJ whole genome shotgun (WGS) entry which is preliminary data.</text>
</comment>
<keyword evidence="3" id="KW-1185">Reference proteome</keyword>
<keyword evidence="1" id="KW-0812">Transmembrane</keyword>
<name>A0A398DQG4_9BACT</name>
<dbReference type="NCBIfam" id="TIGR02532">
    <property type="entry name" value="IV_pilin_GFxxxE"/>
    <property type="match status" value="1"/>
</dbReference>
<evidence type="ECO:0000256" key="1">
    <source>
        <dbReference type="SAM" id="Phobius"/>
    </source>
</evidence>
<organism evidence="2 3">
    <name type="scientific">Candidatus Cryosericum septentrionale</name>
    <dbReference type="NCBI Taxonomy" id="2290913"/>
    <lineage>
        <taxon>Bacteria</taxon>
        <taxon>Pseudomonadati</taxon>
        <taxon>Caldisericota/Cryosericota group</taxon>
        <taxon>Candidatus Cryosericota</taxon>
        <taxon>Candidatus Cryosericia</taxon>
        <taxon>Candidatus Cryosericales</taxon>
        <taxon>Candidatus Cryosericaceae</taxon>
        <taxon>Candidatus Cryosericum</taxon>
    </lineage>
</organism>
<evidence type="ECO:0000313" key="3">
    <source>
        <dbReference type="Proteomes" id="UP000266113"/>
    </source>
</evidence>
<dbReference type="OrthoDB" id="5405832at2"/>
<dbReference type="PROSITE" id="PS00409">
    <property type="entry name" value="PROKAR_NTER_METHYL"/>
    <property type="match status" value="1"/>
</dbReference>
<feature type="transmembrane region" description="Helical" evidence="1">
    <location>
        <begin position="24"/>
        <end position="45"/>
    </location>
</feature>
<gene>
    <name evidence="2" type="ORF">SMC1_07930</name>
</gene>
<reference evidence="2 3" key="1">
    <citation type="submission" date="2018-09" db="EMBL/GenBank/DDBJ databases">
        <title>Discovery and Ecogenomic Context for Candidatus Cryosericales, a Global Caldiserica Order Active in Thawing Permafrost.</title>
        <authorList>
            <person name="Martinez M.A."/>
            <person name="Woodcroft B.J."/>
            <person name="Ignacio Espinoza J.C."/>
            <person name="Zayed A."/>
            <person name="Singleton C.M."/>
            <person name="Boyd J."/>
            <person name="Li Y.-F."/>
            <person name="Purvine S."/>
            <person name="Maughan H."/>
            <person name="Hodgkins S.B."/>
            <person name="Anderson D."/>
            <person name="Sederholm M."/>
            <person name="Temperton B."/>
            <person name="Saleska S.R."/>
            <person name="Tyson G.W."/>
            <person name="Rich V.I."/>
        </authorList>
    </citation>
    <scope>NUCLEOTIDE SEQUENCE [LARGE SCALE GENOMIC DNA]</scope>
    <source>
        <strain evidence="2 3">SMC1</strain>
    </source>
</reference>
<dbReference type="AlphaFoldDB" id="A0A398DQG4"/>
<dbReference type="EMBL" id="QXIY01000034">
    <property type="protein sequence ID" value="RIE16229.1"/>
    <property type="molecule type" value="Genomic_DNA"/>
</dbReference>
<dbReference type="Pfam" id="PF07963">
    <property type="entry name" value="N_methyl"/>
    <property type="match status" value="1"/>
</dbReference>
<dbReference type="Proteomes" id="UP000266113">
    <property type="component" value="Unassembled WGS sequence"/>
</dbReference>
<keyword evidence="1" id="KW-1133">Transmembrane helix</keyword>
<keyword evidence="1" id="KW-0472">Membrane</keyword>
<accession>A0A398DQG4</accession>
<protein>
    <submittedName>
        <fullName evidence="2">Prepilin-type N-terminal cleavage/methylation domain-containing protein</fullName>
    </submittedName>
</protein>